<gene>
    <name evidence="3" type="ORF">MDA_GLEAN10022854</name>
</gene>
<feature type="region of interest" description="Disordered" evidence="1">
    <location>
        <begin position="1"/>
        <end position="27"/>
    </location>
</feature>
<evidence type="ECO:0000313" key="4">
    <source>
        <dbReference type="Proteomes" id="UP000010556"/>
    </source>
</evidence>
<sequence length="442" mass="52177">MSDFSEDLLRPAPEDDPAETSVRPRSGMRLPWLQKQVESVATRGKKEKDFAQTTSACLSFIQEALLKHQWQRAAEYMHSYLQILEDSDSNKRQAAPEIIWKLGSEILYYHPKSSVETLSSFPFSCLVFLRDSFLFMFWFSIQISVLVFKIFYCFFTERKGEGWRVRNIDERETSISCLLHTPYWGYARNQDEDDYAYSTASQNMFKHSWKTSVNFSALVQTPGVWDPFVKSYVEMLEFYGDQDGAREVLTNYAYDGELNREPHELYLKSKLTFEKCLLNVQISQDYFFFQILYQIVPSHTLMLEFHRLLRKSDKEEHHKLGLEVLFGVLDFAGCTKNLTAWQYLAKYLRQILMGSHLAWVQDEWNSRKNWWPGFHFSSFWAKSDWKEDKALAYEKAFVAGILLGKGCRYFRYISKQDHQDLRKKFKRMKKLVKKHSIVNPGP</sequence>
<keyword evidence="2" id="KW-0812">Transmembrane</keyword>
<dbReference type="GO" id="GO:0006360">
    <property type="term" value="P:transcription by RNA polymerase I"/>
    <property type="evidence" value="ECO:0007669"/>
    <property type="project" value="InterPro"/>
</dbReference>
<feature type="transmembrane region" description="Helical" evidence="2">
    <location>
        <begin position="133"/>
        <end position="155"/>
    </location>
</feature>
<evidence type="ECO:0000313" key="3">
    <source>
        <dbReference type="EMBL" id="ELK32153.1"/>
    </source>
</evidence>
<dbReference type="Proteomes" id="UP000010556">
    <property type="component" value="Unassembled WGS sequence"/>
</dbReference>
<keyword evidence="4" id="KW-1185">Reference proteome</keyword>
<dbReference type="PANTHER" id="PTHR32122:SF1">
    <property type="entry name" value="TATA BOX-BINDING PROTEIN-ASSOCIATED FACTOR RNA POLYMERASE I SUBUNIT A"/>
    <property type="match status" value="1"/>
</dbReference>
<protein>
    <submittedName>
        <fullName evidence="3">TATA box-binding protein-associated factor RNA polymerase I subunit A</fullName>
    </submittedName>
</protein>
<organism evidence="3 4">
    <name type="scientific">Myotis davidii</name>
    <name type="common">David's myotis</name>
    <dbReference type="NCBI Taxonomy" id="225400"/>
    <lineage>
        <taxon>Eukaryota</taxon>
        <taxon>Metazoa</taxon>
        <taxon>Chordata</taxon>
        <taxon>Craniata</taxon>
        <taxon>Vertebrata</taxon>
        <taxon>Euteleostomi</taxon>
        <taxon>Mammalia</taxon>
        <taxon>Eutheria</taxon>
        <taxon>Laurasiatheria</taxon>
        <taxon>Chiroptera</taxon>
        <taxon>Yangochiroptera</taxon>
        <taxon>Vespertilionidae</taxon>
        <taxon>Myotis</taxon>
    </lineage>
</organism>
<keyword evidence="2" id="KW-0472">Membrane</keyword>
<dbReference type="EMBL" id="KB105638">
    <property type="protein sequence ID" value="ELK32153.1"/>
    <property type="molecule type" value="Genomic_DNA"/>
</dbReference>
<evidence type="ECO:0000256" key="1">
    <source>
        <dbReference type="SAM" id="MobiDB-lite"/>
    </source>
</evidence>
<evidence type="ECO:0000256" key="2">
    <source>
        <dbReference type="SAM" id="Phobius"/>
    </source>
</evidence>
<proteinExistence type="predicted"/>
<dbReference type="AlphaFoldDB" id="L5M366"/>
<dbReference type="InterPro" id="IPR039495">
    <property type="entry name" value="TAF1A"/>
</dbReference>
<dbReference type="GO" id="GO:0000120">
    <property type="term" value="C:RNA polymerase I transcription regulator complex"/>
    <property type="evidence" value="ECO:0007669"/>
    <property type="project" value="InterPro"/>
</dbReference>
<reference evidence="4" key="1">
    <citation type="journal article" date="2013" name="Science">
        <title>Comparative analysis of bat genomes provides insight into the evolution of flight and immunity.</title>
        <authorList>
            <person name="Zhang G."/>
            <person name="Cowled C."/>
            <person name="Shi Z."/>
            <person name="Huang Z."/>
            <person name="Bishop-Lilly K.A."/>
            <person name="Fang X."/>
            <person name="Wynne J.W."/>
            <person name="Xiong Z."/>
            <person name="Baker M.L."/>
            <person name="Zhao W."/>
            <person name="Tachedjian M."/>
            <person name="Zhu Y."/>
            <person name="Zhou P."/>
            <person name="Jiang X."/>
            <person name="Ng J."/>
            <person name="Yang L."/>
            <person name="Wu L."/>
            <person name="Xiao J."/>
            <person name="Feng Y."/>
            <person name="Chen Y."/>
            <person name="Sun X."/>
            <person name="Zhang Y."/>
            <person name="Marsh G.A."/>
            <person name="Crameri G."/>
            <person name="Broder C.C."/>
            <person name="Frey K.G."/>
            <person name="Wang L.F."/>
            <person name="Wang J."/>
        </authorList>
    </citation>
    <scope>NUCLEOTIDE SEQUENCE [LARGE SCALE GENOMIC DNA]</scope>
</reference>
<keyword evidence="2" id="KW-1133">Transmembrane helix</keyword>
<dbReference type="PANTHER" id="PTHR32122">
    <property type="entry name" value="TATA BOX-BINDING PROTEIN ASSOCIATED FACTOR RNA POLYMERASE I SUBUNIT A"/>
    <property type="match status" value="1"/>
</dbReference>
<dbReference type="Pfam" id="PF14929">
    <property type="entry name" value="TAF1_subA"/>
    <property type="match status" value="1"/>
</dbReference>
<name>L5M366_MYODS</name>
<accession>L5M366</accession>
<dbReference type="InterPro" id="IPR052669">
    <property type="entry name" value="SL1/TIF-IB_Component"/>
</dbReference>